<dbReference type="CDD" id="cd06445">
    <property type="entry name" value="ATase"/>
    <property type="match status" value="1"/>
</dbReference>
<feature type="region of interest" description="Disordered" evidence="9">
    <location>
        <begin position="69"/>
        <end position="91"/>
    </location>
</feature>
<dbReference type="EC" id="2.1.1.63" evidence="3"/>
<dbReference type="EMBL" id="RCUY01000005">
    <property type="protein sequence ID" value="RLP82869.1"/>
    <property type="molecule type" value="Genomic_DNA"/>
</dbReference>
<evidence type="ECO:0000256" key="4">
    <source>
        <dbReference type="ARBA" id="ARBA00022603"/>
    </source>
</evidence>
<dbReference type="Pfam" id="PF01035">
    <property type="entry name" value="DNA_binding_1"/>
    <property type="match status" value="1"/>
</dbReference>
<dbReference type="GO" id="GO:0032259">
    <property type="term" value="P:methylation"/>
    <property type="evidence" value="ECO:0007669"/>
    <property type="project" value="UniProtKB-KW"/>
</dbReference>
<dbReference type="FunFam" id="1.10.10.10:FF:000214">
    <property type="entry name" value="Methylated-DNA--protein-cysteine methyltransferase"/>
    <property type="match status" value="1"/>
</dbReference>
<dbReference type="Gene3D" id="1.10.10.10">
    <property type="entry name" value="Winged helix-like DNA-binding domain superfamily/Winged helix DNA-binding domain"/>
    <property type="match status" value="1"/>
</dbReference>
<keyword evidence="12" id="KW-1185">Reference proteome</keyword>
<comment type="catalytic activity">
    <reaction evidence="8">
        <text>a 6-O-methyl-2'-deoxyguanosine in DNA + L-cysteinyl-[protein] = S-methyl-L-cysteinyl-[protein] + a 2'-deoxyguanosine in DNA</text>
        <dbReference type="Rhea" id="RHEA:24000"/>
        <dbReference type="Rhea" id="RHEA-COMP:10131"/>
        <dbReference type="Rhea" id="RHEA-COMP:10132"/>
        <dbReference type="Rhea" id="RHEA-COMP:11367"/>
        <dbReference type="Rhea" id="RHEA-COMP:11368"/>
        <dbReference type="ChEBI" id="CHEBI:29950"/>
        <dbReference type="ChEBI" id="CHEBI:82612"/>
        <dbReference type="ChEBI" id="CHEBI:85445"/>
        <dbReference type="ChEBI" id="CHEBI:85448"/>
        <dbReference type="EC" id="2.1.1.63"/>
    </reaction>
</comment>
<dbReference type="InterPro" id="IPR036631">
    <property type="entry name" value="MGMT_N_sf"/>
</dbReference>
<dbReference type="Gene3D" id="3.30.160.70">
    <property type="entry name" value="Methylated DNA-protein cysteine methyltransferase domain"/>
    <property type="match status" value="1"/>
</dbReference>
<keyword evidence="7" id="KW-0234">DNA repair</keyword>
<comment type="similarity">
    <text evidence="2">Belongs to the MGMT family.</text>
</comment>
<dbReference type="NCBIfam" id="TIGR00589">
    <property type="entry name" value="ogt"/>
    <property type="match status" value="1"/>
</dbReference>
<dbReference type="AlphaFoldDB" id="A0A3L7AQV2"/>
<gene>
    <name evidence="11" type="ORF">D9V34_06350</name>
</gene>
<reference evidence="11 12" key="1">
    <citation type="submission" date="2018-10" db="EMBL/GenBank/DDBJ databases">
        <authorList>
            <person name="Li J."/>
        </authorList>
    </citation>
    <scope>NUCLEOTIDE SEQUENCE [LARGE SCALE GENOMIC DNA]</scope>
    <source>
        <strain evidence="11 12">JCM 11654</strain>
    </source>
</reference>
<accession>A0A3L7AQV2</accession>
<dbReference type="GO" id="GO:0006281">
    <property type="term" value="P:DNA repair"/>
    <property type="evidence" value="ECO:0007669"/>
    <property type="project" value="UniProtKB-KW"/>
</dbReference>
<dbReference type="InterPro" id="IPR001497">
    <property type="entry name" value="MethylDNA_cys_MeTrfase_AS"/>
</dbReference>
<evidence type="ECO:0000256" key="8">
    <source>
        <dbReference type="ARBA" id="ARBA00049348"/>
    </source>
</evidence>
<comment type="caution">
    <text evidence="11">The sequence shown here is derived from an EMBL/GenBank/DDBJ whole genome shotgun (WGS) entry which is preliminary data.</text>
</comment>
<evidence type="ECO:0000259" key="10">
    <source>
        <dbReference type="Pfam" id="PF01035"/>
    </source>
</evidence>
<dbReference type="PROSITE" id="PS00374">
    <property type="entry name" value="MGMT"/>
    <property type="match status" value="1"/>
</dbReference>
<feature type="region of interest" description="Disordered" evidence="9">
    <location>
        <begin position="1"/>
        <end position="30"/>
    </location>
</feature>
<evidence type="ECO:0000313" key="12">
    <source>
        <dbReference type="Proteomes" id="UP000269438"/>
    </source>
</evidence>
<dbReference type="OrthoDB" id="9802228at2"/>
<dbReference type="GO" id="GO:0003908">
    <property type="term" value="F:methylated-DNA-[protein]-cysteine S-methyltransferase activity"/>
    <property type="evidence" value="ECO:0007669"/>
    <property type="project" value="UniProtKB-EC"/>
</dbReference>
<feature type="compositionally biased region" description="Pro residues" evidence="9">
    <location>
        <begin position="72"/>
        <end position="84"/>
    </location>
</feature>
<dbReference type="PANTHER" id="PTHR10815:SF13">
    <property type="entry name" value="METHYLATED-DNA--PROTEIN-CYSTEINE METHYLTRANSFERASE"/>
    <property type="match status" value="1"/>
</dbReference>
<dbReference type="InterPro" id="IPR014048">
    <property type="entry name" value="MethylDNA_cys_MeTrfase_DNA-bd"/>
</dbReference>
<protein>
    <recommendedName>
        <fullName evidence="3">methylated-DNA--[protein]-cysteine S-methyltransferase</fullName>
        <ecNumber evidence="3">2.1.1.63</ecNumber>
    </recommendedName>
</protein>
<dbReference type="InterPro" id="IPR036388">
    <property type="entry name" value="WH-like_DNA-bd_sf"/>
</dbReference>
<evidence type="ECO:0000256" key="7">
    <source>
        <dbReference type="ARBA" id="ARBA00023204"/>
    </source>
</evidence>
<evidence type="ECO:0000256" key="5">
    <source>
        <dbReference type="ARBA" id="ARBA00022679"/>
    </source>
</evidence>
<keyword evidence="4 11" id="KW-0489">Methyltransferase</keyword>
<dbReference type="SUPFAM" id="SSF46767">
    <property type="entry name" value="Methylated DNA-protein cysteine methyltransferase, C-terminal domain"/>
    <property type="match status" value="1"/>
</dbReference>
<keyword evidence="6" id="KW-0227">DNA damage</keyword>
<name>A0A3L7AQV2_9MICO</name>
<evidence type="ECO:0000256" key="1">
    <source>
        <dbReference type="ARBA" id="ARBA00001286"/>
    </source>
</evidence>
<evidence type="ECO:0000256" key="2">
    <source>
        <dbReference type="ARBA" id="ARBA00008711"/>
    </source>
</evidence>
<comment type="catalytic activity">
    <reaction evidence="1">
        <text>a 4-O-methyl-thymidine in DNA + L-cysteinyl-[protein] = a thymidine in DNA + S-methyl-L-cysteinyl-[protein]</text>
        <dbReference type="Rhea" id="RHEA:53428"/>
        <dbReference type="Rhea" id="RHEA-COMP:10131"/>
        <dbReference type="Rhea" id="RHEA-COMP:10132"/>
        <dbReference type="Rhea" id="RHEA-COMP:13555"/>
        <dbReference type="Rhea" id="RHEA-COMP:13556"/>
        <dbReference type="ChEBI" id="CHEBI:29950"/>
        <dbReference type="ChEBI" id="CHEBI:82612"/>
        <dbReference type="ChEBI" id="CHEBI:137386"/>
        <dbReference type="ChEBI" id="CHEBI:137387"/>
        <dbReference type="EC" id="2.1.1.63"/>
    </reaction>
</comment>
<dbReference type="Proteomes" id="UP000269438">
    <property type="component" value="Unassembled WGS sequence"/>
</dbReference>
<evidence type="ECO:0000256" key="6">
    <source>
        <dbReference type="ARBA" id="ARBA00022763"/>
    </source>
</evidence>
<evidence type="ECO:0000256" key="3">
    <source>
        <dbReference type="ARBA" id="ARBA00011918"/>
    </source>
</evidence>
<feature type="compositionally biased region" description="Basic and acidic residues" evidence="9">
    <location>
        <begin position="1"/>
        <end position="10"/>
    </location>
</feature>
<feature type="domain" description="Methylated-DNA-[protein]-cysteine S-methyltransferase DNA binding" evidence="10">
    <location>
        <begin position="206"/>
        <end position="284"/>
    </location>
</feature>
<dbReference type="SUPFAM" id="SSF53155">
    <property type="entry name" value="Methylated DNA-protein cysteine methyltransferase domain"/>
    <property type="match status" value="1"/>
</dbReference>
<sequence>MKPTPADRGHPGAPASESVPTGPPQAVPRAGAAAHVAGIGTHAELTDLPDSTVLHRLIRDVRFRERSRSPVRFPPAEPAPPGPLPVGFAGAQGSTLPRIPTAISSRAAHPARARQGTVLDAYEASLPSPWGTLTVLASAAGVVRLTFAEAGGTSGALAHLAAGLRIAPERSRAHVGLALEQLREYIAHQRRRFDLPIDLGPFGLYHREVLGFLPRLRYGHTVSYGEVASATGRPLAMRAVGAACALNPVPIIFPCHRVIHADGSLGGHIAGTWVKHALLTHEGVFDE</sequence>
<keyword evidence="5 11" id="KW-0808">Transferase</keyword>
<dbReference type="PANTHER" id="PTHR10815">
    <property type="entry name" value="METHYLATED-DNA--PROTEIN-CYSTEINE METHYLTRANSFERASE"/>
    <property type="match status" value="1"/>
</dbReference>
<proteinExistence type="inferred from homology"/>
<dbReference type="InterPro" id="IPR036217">
    <property type="entry name" value="MethylDNA_cys_MeTrfase_DNAb"/>
</dbReference>
<organism evidence="11 12">
    <name type="scientific">Mycetocola lacteus</name>
    <dbReference type="NCBI Taxonomy" id="76637"/>
    <lineage>
        <taxon>Bacteria</taxon>
        <taxon>Bacillati</taxon>
        <taxon>Actinomycetota</taxon>
        <taxon>Actinomycetes</taxon>
        <taxon>Micrococcales</taxon>
        <taxon>Microbacteriaceae</taxon>
        <taxon>Mycetocola</taxon>
    </lineage>
</organism>
<evidence type="ECO:0000256" key="9">
    <source>
        <dbReference type="SAM" id="MobiDB-lite"/>
    </source>
</evidence>
<evidence type="ECO:0000313" key="11">
    <source>
        <dbReference type="EMBL" id="RLP82869.1"/>
    </source>
</evidence>